<dbReference type="Gene3D" id="1.25.10.10">
    <property type="entry name" value="Leucine-rich Repeat Variant"/>
    <property type="match status" value="1"/>
</dbReference>
<evidence type="ECO:0000313" key="1">
    <source>
        <dbReference type="EMBL" id="SCU72146.1"/>
    </source>
</evidence>
<dbReference type="AlphaFoldDB" id="A0A1G4II40"/>
<dbReference type="EMBL" id="CZPT02001805">
    <property type="protein sequence ID" value="SCU72146.1"/>
    <property type="molecule type" value="Genomic_DNA"/>
</dbReference>
<organism evidence="1 2">
    <name type="scientific">Trypanosoma equiperdum</name>
    <dbReference type="NCBI Taxonomy" id="5694"/>
    <lineage>
        <taxon>Eukaryota</taxon>
        <taxon>Discoba</taxon>
        <taxon>Euglenozoa</taxon>
        <taxon>Kinetoplastea</taxon>
        <taxon>Metakinetoplastina</taxon>
        <taxon>Trypanosomatida</taxon>
        <taxon>Trypanosomatidae</taxon>
        <taxon>Trypanosoma</taxon>
    </lineage>
</organism>
<keyword evidence="2" id="KW-1185">Reference proteome</keyword>
<reference evidence="1" key="1">
    <citation type="submission" date="2016-09" db="EMBL/GenBank/DDBJ databases">
        <authorList>
            <person name="Hebert L."/>
            <person name="Moumen B."/>
        </authorList>
    </citation>
    <scope>NUCLEOTIDE SEQUENCE [LARGE SCALE GENOMIC DNA]</scope>
    <source>
        <strain evidence="1">OVI</strain>
    </source>
</reference>
<dbReference type="InterPro" id="IPR016024">
    <property type="entry name" value="ARM-type_fold"/>
</dbReference>
<name>A0A1G4II40_TRYEQ</name>
<protein>
    <submittedName>
        <fullName evidence="1">Uncharacterized protein</fullName>
    </submittedName>
</protein>
<proteinExistence type="predicted"/>
<gene>
    <name evidence="1" type="ORF">TEOVI_000372200</name>
</gene>
<sequence length="274" mass="30390">MVDRIEATLNRLIAFGPGTASYTDDAAFLQNVASAMEVAGEIPVLTEACMSLSVDLLENSSPQSAATHAVLTLLACCCMRDDNRELASRFGIFSLCVLLLRSSELLCKDTLLTIFDLIGTLCMSSASTRQMMRPCIPYVLGVMRTHPDCFQLCFSGAVVIGTLVMLDAANAELAAENDCVQILLTAFMRGHDKRKELLNRRRTSYSLRCQREEDESRRLCDNVIRWTEDALQKLVLAPSPVIDAKLEAADFGNYGDRVEVDELMWKLKFGRGKM</sequence>
<dbReference type="VEuPathDB" id="TriTrypDB:TEOVI_000372200"/>
<accession>A0A1G4II40</accession>
<dbReference type="InterPro" id="IPR011989">
    <property type="entry name" value="ARM-like"/>
</dbReference>
<dbReference type="RefSeq" id="XP_067082687.1">
    <property type="nucleotide sequence ID" value="XM_067226586.1"/>
</dbReference>
<comment type="caution">
    <text evidence="1">The sequence shown here is derived from an EMBL/GenBank/DDBJ whole genome shotgun (WGS) entry which is preliminary data.</text>
</comment>
<dbReference type="SUPFAM" id="SSF48371">
    <property type="entry name" value="ARM repeat"/>
    <property type="match status" value="1"/>
</dbReference>
<dbReference type="Proteomes" id="UP000195570">
    <property type="component" value="Unassembled WGS sequence"/>
</dbReference>
<evidence type="ECO:0000313" key="2">
    <source>
        <dbReference type="Proteomes" id="UP000195570"/>
    </source>
</evidence>
<dbReference type="GeneID" id="92377662"/>